<dbReference type="OrthoDB" id="5353914at2759"/>
<feature type="domain" description="Myb-like DNA-binding" evidence="2">
    <location>
        <begin position="7"/>
        <end position="54"/>
    </location>
</feature>
<reference evidence="3" key="1">
    <citation type="submission" date="2021-07" db="EMBL/GenBank/DDBJ databases">
        <authorList>
            <person name="Durling M."/>
        </authorList>
    </citation>
    <scope>NUCLEOTIDE SEQUENCE</scope>
</reference>
<evidence type="ECO:0000313" key="4">
    <source>
        <dbReference type="Proteomes" id="UP000696280"/>
    </source>
</evidence>
<dbReference type="Pfam" id="PF22980">
    <property type="entry name" value="Myb_DNA-bind_8"/>
    <property type="match status" value="1"/>
</dbReference>
<organism evidence="3 4">
    <name type="scientific">Hymenoscyphus fraxineus</name>
    <dbReference type="NCBI Taxonomy" id="746836"/>
    <lineage>
        <taxon>Eukaryota</taxon>
        <taxon>Fungi</taxon>
        <taxon>Dikarya</taxon>
        <taxon>Ascomycota</taxon>
        <taxon>Pezizomycotina</taxon>
        <taxon>Leotiomycetes</taxon>
        <taxon>Helotiales</taxon>
        <taxon>Helotiaceae</taxon>
        <taxon>Hymenoscyphus</taxon>
    </lineage>
</organism>
<evidence type="ECO:0000256" key="1">
    <source>
        <dbReference type="SAM" id="MobiDB-lite"/>
    </source>
</evidence>
<feature type="compositionally biased region" description="Polar residues" evidence="1">
    <location>
        <begin position="55"/>
        <end position="69"/>
    </location>
</feature>
<keyword evidence="4" id="KW-1185">Reference proteome</keyword>
<proteinExistence type="predicted"/>
<gene>
    <name evidence="3" type="ORF">HYFRA_00000842</name>
</gene>
<feature type="compositionally biased region" description="Acidic residues" evidence="1">
    <location>
        <begin position="89"/>
        <end position="103"/>
    </location>
</feature>
<evidence type="ECO:0000259" key="2">
    <source>
        <dbReference type="Pfam" id="PF22980"/>
    </source>
</evidence>
<dbReference type="Proteomes" id="UP000696280">
    <property type="component" value="Unassembled WGS sequence"/>
</dbReference>
<dbReference type="EMBL" id="CAJVRL010000045">
    <property type="protein sequence ID" value="CAG8952104.1"/>
    <property type="molecule type" value="Genomic_DNA"/>
</dbReference>
<protein>
    <recommendedName>
        <fullName evidence="2">Myb-like DNA-binding domain-containing protein</fullName>
    </recommendedName>
</protein>
<name>A0A9N9KRD3_9HELO</name>
<dbReference type="AlphaFoldDB" id="A0A9N9KRD3"/>
<sequence>MAPASNEEQFKFLISCIRYSNNGKVDFGQVAKECGICTKGAAAKRYERLMRAHGISSNSTNTKPVTPTKSKPERKDSTPGNKKRKLADLEEDGNNGGDDDENFGDMTQTSIVKSEKKKNLARIATQSVKSEKDAAKSAIMTSSPIPLEEAADLMQFYPTQSGSQSFSDASFSSARDFDFTSGDYGSFGRNTSPTDEHSIFSSSFNGLNSYPDSDPLGLFAPGIQSNIQLQAPVVPSNDRVILAPVPRSQMASQVFRNSQFSPFSSTGLSDNPVVLE</sequence>
<comment type="caution">
    <text evidence="3">The sequence shown here is derived from an EMBL/GenBank/DDBJ whole genome shotgun (WGS) entry which is preliminary data.</text>
</comment>
<evidence type="ECO:0000313" key="3">
    <source>
        <dbReference type="EMBL" id="CAG8952104.1"/>
    </source>
</evidence>
<feature type="region of interest" description="Disordered" evidence="1">
    <location>
        <begin position="52"/>
        <end position="137"/>
    </location>
</feature>
<dbReference type="InterPro" id="IPR054505">
    <property type="entry name" value="Myb_DNA-bind_8"/>
</dbReference>
<accession>A0A9N9KRD3</accession>